<dbReference type="PROSITE" id="PS51284">
    <property type="entry name" value="DOC"/>
    <property type="match status" value="1"/>
</dbReference>
<evidence type="ECO:0000256" key="1">
    <source>
        <dbReference type="ARBA" id="ARBA00006762"/>
    </source>
</evidence>
<dbReference type="PANTHER" id="PTHR12936:SF0">
    <property type="entry name" value="ANAPHASE-PROMOTING COMPLEX SUBUNIT 10"/>
    <property type="match status" value="1"/>
</dbReference>
<sequence length="166" mass="19352">MTRLISEYGDWQASSSRHKNNIECAYKDADNPETYWSSDSAAEHHITVTFPCLTCVAKVAIYFDYEHDESYTVQQIQFQCGTSIDDLQDLHFFDAEENPGFDDFMEGPQGWQVIELGSDTVYYFVLRLVIKKNFLDGRDTRIRGIKFFGCFFPKREARAIQEDLRK</sequence>
<organism evidence="7">
    <name type="scientific">Metchnikovella dogieli</name>
    <dbReference type="NCBI Taxonomy" id="2804710"/>
    <lineage>
        <taxon>Eukaryota</taxon>
        <taxon>Fungi</taxon>
        <taxon>Fungi incertae sedis</taxon>
        <taxon>Microsporidia</taxon>
        <taxon>Metchnikovellidae</taxon>
        <taxon>Metchnikovella</taxon>
    </lineage>
</organism>
<dbReference type="GO" id="GO:0031145">
    <property type="term" value="P:anaphase-promoting complex-dependent catabolic process"/>
    <property type="evidence" value="ECO:0007669"/>
    <property type="project" value="InterPro"/>
</dbReference>
<dbReference type="PANTHER" id="PTHR12936">
    <property type="entry name" value="ANAPHASE-PROMOTING COMPLEX 10"/>
    <property type="match status" value="1"/>
</dbReference>
<reference evidence="7" key="1">
    <citation type="journal article" date="2021" name="Parasitol. Res.">
        <title>Evolutionary relationships of Metchnikovella dogieli Paskerova et al., 2016 (Microsporidia: Metchnikovellidae) revealed by multigene phylogenetic analysis.</title>
        <authorList>
            <person name="Nassonova E.S."/>
            <person name="Bondarenko N.I."/>
            <person name="Paskerova G.G."/>
            <person name="Kovacikova M."/>
            <person name="Frolova E.V."/>
            <person name="Smirnov A.V."/>
        </authorList>
    </citation>
    <scope>NUCLEOTIDE SEQUENCE</scope>
    <source>
        <strain evidence="7">WSBS2016</strain>
    </source>
</reference>
<evidence type="ECO:0000313" key="7">
    <source>
        <dbReference type="EMBL" id="QSE03620.1"/>
    </source>
</evidence>
<evidence type="ECO:0000256" key="5">
    <source>
        <dbReference type="ARBA" id="ARBA00023306"/>
    </source>
</evidence>
<dbReference type="InterPro" id="IPR008979">
    <property type="entry name" value="Galactose-bd-like_sf"/>
</dbReference>
<dbReference type="EMBL" id="MW052350">
    <property type="protein sequence ID" value="QSE03620.1"/>
    <property type="molecule type" value="Genomic_DNA"/>
</dbReference>
<keyword evidence="4" id="KW-0833">Ubl conjugation pathway</keyword>
<dbReference type="GO" id="GO:0070979">
    <property type="term" value="P:protein K11-linked ubiquitination"/>
    <property type="evidence" value="ECO:0007669"/>
    <property type="project" value="TreeGrafter"/>
</dbReference>
<feature type="domain" description="DOC" evidence="6">
    <location>
        <begin position="1"/>
        <end position="166"/>
    </location>
</feature>
<proteinExistence type="inferred from homology"/>
<dbReference type="GO" id="GO:0005680">
    <property type="term" value="C:anaphase-promoting complex"/>
    <property type="evidence" value="ECO:0007669"/>
    <property type="project" value="InterPro"/>
</dbReference>
<evidence type="ECO:0000256" key="2">
    <source>
        <dbReference type="ARBA" id="ARBA00022618"/>
    </source>
</evidence>
<dbReference type="GO" id="GO:0051301">
    <property type="term" value="P:cell division"/>
    <property type="evidence" value="ECO:0007669"/>
    <property type="project" value="UniProtKB-KW"/>
</dbReference>
<keyword evidence="5" id="KW-0131">Cell cycle</keyword>
<evidence type="ECO:0000256" key="3">
    <source>
        <dbReference type="ARBA" id="ARBA00022776"/>
    </source>
</evidence>
<protein>
    <submittedName>
        <fullName evidence="7">Anaphase-promoting complex subunit 10</fullName>
    </submittedName>
</protein>
<comment type="similarity">
    <text evidence="1">Belongs to the APC10 family.</text>
</comment>
<dbReference type="AlphaFoldDB" id="A0A896WNE5"/>
<dbReference type="SUPFAM" id="SSF49785">
    <property type="entry name" value="Galactose-binding domain-like"/>
    <property type="match status" value="1"/>
</dbReference>
<dbReference type="InterPro" id="IPR004939">
    <property type="entry name" value="APC_su10/DOC_dom"/>
</dbReference>
<dbReference type="Gene3D" id="2.60.120.260">
    <property type="entry name" value="Galactose-binding domain-like"/>
    <property type="match status" value="1"/>
</dbReference>
<dbReference type="SMART" id="SM01337">
    <property type="entry name" value="APC10"/>
    <property type="match status" value="1"/>
</dbReference>
<accession>A0A896WNE5</accession>
<name>A0A896WNE5_9MICR</name>
<evidence type="ECO:0000256" key="4">
    <source>
        <dbReference type="ARBA" id="ARBA00022786"/>
    </source>
</evidence>
<keyword evidence="2" id="KW-0132">Cell division</keyword>
<evidence type="ECO:0000259" key="6">
    <source>
        <dbReference type="PROSITE" id="PS51284"/>
    </source>
</evidence>
<dbReference type="Pfam" id="PF03256">
    <property type="entry name" value="ANAPC10"/>
    <property type="match status" value="1"/>
</dbReference>
<dbReference type="InterPro" id="IPR016901">
    <property type="entry name" value="APC10/Doc1"/>
</dbReference>
<keyword evidence="3" id="KW-0498">Mitosis</keyword>